<reference evidence="2" key="1">
    <citation type="submission" date="2016-02" db="EMBL/GenBank/DDBJ databases">
        <authorList>
            <person name="Morales N."/>
            <person name="Badran S."/>
            <person name="Schick P."/>
            <person name="Jacoby B."/>
            <person name="Reddi K."/>
            <person name="Villella W."/>
            <person name="Sanders E.R."/>
            <person name="Lorenz T.C."/>
        </authorList>
    </citation>
    <scope>NUCLEOTIDE SEQUENCE [LARGE SCALE GENOMIC DNA]</scope>
</reference>
<sequence length="140" mass="14326">MAQNRVEVHIPHTANFTFKVQAGQNVKIGDFVELSGDREVKPAAAGSKKVIGMVYSGSVGIDGVNDGYSGDKGQVATVVVNKPLVYATVTDSAPVAAGDPLKVTSAKRVATLGEDDTLDMKVGTAVTAGGTGQKIVILLG</sequence>
<accession>A0A1S5QTM5</accession>
<dbReference type="EMBL" id="KU836751">
    <property type="protein sequence ID" value="AMR60054.1"/>
    <property type="molecule type" value="Genomic_DNA"/>
</dbReference>
<name>A0A1S5QTM5_9CAUD</name>
<gene>
    <name evidence="1" type="ORF">LEO2_15</name>
</gene>
<organism evidence="1 2">
    <name type="scientific">Bacillus phage Leo2</name>
    <dbReference type="NCBI Taxonomy" id="1815973"/>
    <lineage>
        <taxon>Viruses</taxon>
        <taxon>Duplodnaviria</taxon>
        <taxon>Heunggongvirae</taxon>
        <taxon>Uroviricota</taxon>
        <taxon>Caudoviricetes</taxon>
        <taxon>Ehrlichviridae</taxon>
        <taxon>Andromedavirus</taxon>
        <taxon>Andromedavirus leo2</taxon>
    </lineage>
</organism>
<keyword evidence="2" id="KW-1185">Reference proteome</keyword>
<evidence type="ECO:0000313" key="2">
    <source>
        <dbReference type="Proteomes" id="UP000223773"/>
    </source>
</evidence>
<protein>
    <recommendedName>
        <fullName evidence="3">DUF2190 family protein</fullName>
    </recommendedName>
</protein>
<evidence type="ECO:0008006" key="3">
    <source>
        <dbReference type="Google" id="ProtNLM"/>
    </source>
</evidence>
<dbReference type="Proteomes" id="UP000223773">
    <property type="component" value="Segment"/>
</dbReference>
<evidence type="ECO:0000313" key="1">
    <source>
        <dbReference type="EMBL" id="AMR60054.1"/>
    </source>
</evidence>
<proteinExistence type="predicted"/>